<dbReference type="PANTHER" id="PTHR43682">
    <property type="entry name" value="LACTATE UTILIZATION PROTEIN C"/>
    <property type="match status" value="1"/>
</dbReference>
<dbReference type="Pfam" id="PF02589">
    <property type="entry name" value="LUD_dom"/>
    <property type="match status" value="1"/>
</dbReference>
<dbReference type="InterPro" id="IPR022823">
    <property type="entry name" value="LutC"/>
</dbReference>
<dbReference type="OrthoDB" id="9794157at2"/>
<dbReference type="InterPro" id="IPR024185">
    <property type="entry name" value="FTHF_cligase-like_sf"/>
</dbReference>
<keyword evidence="4" id="KW-1185">Reference proteome</keyword>
<reference evidence="4" key="1">
    <citation type="submission" date="2016-10" db="EMBL/GenBank/DDBJ databases">
        <authorList>
            <person name="Varghese N."/>
            <person name="Submissions S."/>
        </authorList>
    </citation>
    <scope>NUCLEOTIDE SEQUENCE [LARGE SCALE GENOMIC DNA]</scope>
    <source>
        <strain evidence="4">B48,IBRC-M 10115,DSM 25386,CECT 8001</strain>
    </source>
</reference>
<sequence>MTGTIKNRDAFLNNIAQNLGRNRLSDPVKRPQWKFNPQAKVLSEATEDELVEVLKAHCEKINTTVVTTTKAGLTVALNEAVTNYGGGPVVTWKDERFSKWGLTDLFKNEWPNQGLDYHEWDHSAGDKNIQFAEQANVGITISEYTLAESATVVLLSNKDRGRTVSFLPKTYIALVPKSSIVPRMTQAAQKMRELHLDGKNVPACINFISGPSNSADIELQLVVGVHGPFKATYIIIEDL</sequence>
<feature type="domain" description="LUD" evidence="2">
    <location>
        <begin position="52"/>
        <end position="236"/>
    </location>
</feature>
<gene>
    <name evidence="1" type="primary">lutC</name>
    <name evidence="3" type="ORF">SAMN05192533_102471</name>
</gene>
<dbReference type="SUPFAM" id="SSF100950">
    <property type="entry name" value="NagB/RpiA/CoA transferase-like"/>
    <property type="match status" value="1"/>
</dbReference>
<comment type="function">
    <text evidence="1">Is involved in L-lactate degradation and allows cells to grow with lactate as the sole carbon source.</text>
</comment>
<name>A0A1H7Y1V2_9BACI</name>
<dbReference type="EMBL" id="FOBW01000002">
    <property type="protein sequence ID" value="SEM39885.1"/>
    <property type="molecule type" value="Genomic_DNA"/>
</dbReference>
<organism evidence="3 4">
    <name type="scientific">Mesobacillus persicus</name>
    <dbReference type="NCBI Taxonomy" id="930146"/>
    <lineage>
        <taxon>Bacteria</taxon>
        <taxon>Bacillati</taxon>
        <taxon>Bacillota</taxon>
        <taxon>Bacilli</taxon>
        <taxon>Bacillales</taxon>
        <taxon>Bacillaceae</taxon>
        <taxon>Mesobacillus</taxon>
    </lineage>
</organism>
<dbReference type="InterPro" id="IPR037171">
    <property type="entry name" value="NagB/RpiA_transferase-like"/>
</dbReference>
<dbReference type="HAMAP" id="MF_02104">
    <property type="entry name" value="LutC"/>
    <property type="match status" value="1"/>
</dbReference>
<dbReference type="PANTHER" id="PTHR43682:SF1">
    <property type="entry name" value="LACTATE UTILIZATION PROTEIN C"/>
    <property type="match status" value="1"/>
</dbReference>
<dbReference type="RefSeq" id="WP_090741722.1">
    <property type="nucleotide sequence ID" value="NZ_FOBW01000002.1"/>
</dbReference>
<evidence type="ECO:0000313" key="4">
    <source>
        <dbReference type="Proteomes" id="UP000198553"/>
    </source>
</evidence>
<accession>A0A1H7Y1V2</accession>
<dbReference type="STRING" id="930146.SAMN05192533_102471"/>
<proteinExistence type="inferred from homology"/>
<dbReference type="InterPro" id="IPR003741">
    <property type="entry name" value="LUD_dom"/>
</dbReference>
<evidence type="ECO:0000259" key="2">
    <source>
        <dbReference type="Pfam" id="PF02589"/>
    </source>
</evidence>
<evidence type="ECO:0000256" key="1">
    <source>
        <dbReference type="HAMAP-Rule" id="MF_02104"/>
    </source>
</evidence>
<comment type="similarity">
    <text evidence="1">Belongs to the LutC/YkgG family.</text>
</comment>
<dbReference type="AlphaFoldDB" id="A0A1H7Y1V2"/>
<dbReference type="Gene3D" id="3.40.50.10420">
    <property type="entry name" value="NagB/RpiA/CoA transferase-like"/>
    <property type="match status" value="1"/>
</dbReference>
<protein>
    <recommendedName>
        <fullName evidence="1">Lactate utilization protein C</fullName>
    </recommendedName>
</protein>
<dbReference type="GO" id="GO:0006089">
    <property type="term" value="P:lactate metabolic process"/>
    <property type="evidence" value="ECO:0007669"/>
    <property type="project" value="UniProtKB-UniRule"/>
</dbReference>
<dbReference type="Proteomes" id="UP000198553">
    <property type="component" value="Unassembled WGS sequence"/>
</dbReference>
<evidence type="ECO:0000313" key="3">
    <source>
        <dbReference type="EMBL" id="SEM39885.1"/>
    </source>
</evidence>